<evidence type="ECO:0000259" key="7">
    <source>
        <dbReference type="PROSITE" id="PS51388"/>
    </source>
</evidence>
<dbReference type="GO" id="GO:0016185">
    <property type="term" value="P:synaptic vesicle budding from presynaptic endocytic zone membrane"/>
    <property type="evidence" value="ECO:0007669"/>
    <property type="project" value="TreeGrafter"/>
</dbReference>
<dbReference type="Proteomes" id="UP000663889">
    <property type="component" value="Unassembled WGS sequence"/>
</dbReference>
<organism evidence="8 9">
    <name type="scientific">Rotaria sordida</name>
    <dbReference type="NCBI Taxonomy" id="392033"/>
    <lineage>
        <taxon>Eukaryota</taxon>
        <taxon>Metazoa</taxon>
        <taxon>Spiralia</taxon>
        <taxon>Gnathifera</taxon>
        <taxon>Rotifera</taxon>
        <taxon>Eurotatoria</taxon>
        <taxon>Bdelloidea</taxon>
        <taxon>Philodinida</taxon>
        <taxon>Philodinidae</taxon>
        <taxon>Rotaria</taxon>
    </lineage>
</organism>
<feature type="compositionally biased region" description="Pro residues" evidence="5">
    <location>
        <begin position="968"/>
        <end position="997"/>
    </location>
</feature>
<dbReference type="Pfam" id="PF02212">
    <property type="entry name" value="GED"/>
    <property type="match status" value="1"/>
</dbReference>
<dbReference type="Pfam" id="PF00169">
    <property type="entry name" value="PH"/>
    <property type="match status" value="1"/>
</dbReference>
<feature type="region of interest" description="Disordered" evidence="5">
    <location>
        <begin position="814"/>
        <end position="893"/>
    </location>
</feature>
<sequence length="997" mass="112320">MSTSISLSTIQTNHINSLCKLCSNALVLVDTITLEWFRVTNIIGQLFCSINRPTIKQINDSNLFENNKHSNLVIILNQSIPISRLNDICTEQNFDSITLLTSSPSIIDDDKNELEENLYDILQIKHLQFPFISITDSFFLIPALIPHQLPTIEIVTSLTNEKIKTISLDTIFKRDEIKTIRIHAEMLNSLVASMNAREDIFILGPLSHIIAREYTQMTNIKHRRRSGENKIALLLIDRHLDLATPSSHQQDTLLAQIINILPNIRIKSSDNCYQRTIDVKIDTRALLKNSSSKYENDFNSYLFADMKRRITNEDTKSVFDNIIYSKSKVATTEVFTHLLESLIYNNLETKIKPVKVSAAAISACLEKFKQSPKVICKNYELLVISCCLMQLMDSISQNQKMERLIGLEKTELQDKDMRNQTIVAIKNIRGFPSGLFTPDEAFEYIVQMQISKFEDPVMKCVDMVVSELLSIIHESTNKMKRYPLLRQATEDLLTQYLRDREIATKQACSTYIQTQLSYINTNNEDFIGFAGAEKSVSAGETKRTVTTQVIRKGFLRVHTGVKLFQAKDYFFVLSTDNLSWFTDSDEKEKRYMLPLENLRIRDVEGGFMAKRPQFAIFNTEGKNVYKEHKTLELSVDNSEELDTWKASFLRAGVYPEREQRPEDPQAAAEVGPVDPHMERQVETINKLVTSYMQIVARMTRDYIPKTIMYHIVQNLQKFVAKELLAHLYAFPDPKSLLQESEEERQRRESKLAEFEAIKNALNIIENFQINARKVAGSAMPASVLGAGFSSFSNTTNNYGSSSNYSNNSLDASIFQPTYGFNRPPSPNPQRKQQAPTGPTSSAFPSREPPPPPLRPSPVPGSFGGNPSNLPAPIMPQPASSNKFQTNTSSNNTNNIFSELNEKLAKKVARAQSTATSSSSSSQPSSNMFHGLDPFATPTSSPLYQNGTSNPPVPAPAMNQQGRASPQPGGLPPPISPIRPTPSIPPRPFERPPVPQRN</sequence>
<dbReference type="Gene3D" id="2.30.29.30">
    <property type="entry name" value="Pleckstrin-homology domain (PH domain)/Phosphotyrosine-binding domain (PTB)"/>
    <property type="match status" value="1"/>
</dbReference>
<evidence type="ECO:0000256" key="3">
    <source>
        <dbReference type="ARBA" id="ARBA00022801"/>
    </source>
</evidence>
<accession>A0A815G7U7</accession>
<dbReference type="InterPro" id="IPR036045">
    <property type="entry name" value="Sec1-like_sf"/>
</dbReference>
<dbReference type="InterPro" id="IPR022812">
    <property type="entry name" value="Dynamin"/>
</dbReference>
<feature type="compositionally biased region" description="Pro residues" evidence="5">
    <location>
        <begin position="846"/>
        <end position="858"/>
    </location>
</feature>
<dbReference type="PROSITE" id="PS50003">
    <property type="entry name" value="PH_DOMAIN"/>
    <property type="match status" value="1"/>
</dbReference>
<dbReference type="InterPro" id="IPR020850">
    <property type="entry name" value="GED_dom"/>
</dbReference>
<feature type="compositionally biased region" description="Polar residues" evidence="5">
    <location>
        <begin position="828"/>
        <end position="839"/>
    </location>
</feature>
<dbReference type="GO" id="GO:0098793">
    <property type="term" value="C:presynapse"/>
    <property type="evidence" value="ECO:0007669"/>
    <property type="project" value="GOC"/>
</dbReference>
<feature type="compositionally biased region" description="Polar residues" evidence="5">
    <location>
        <begin position="936"/>
        <end position="949"/>
    </location>
</feature>
<dbReference type="GO" id="GO:0005737">
    <property type="term" value="C:cytoplasm"/>
    <property type="evidence" value="ECO:0007669"/>
    <property type="project" value="TreeGrafter"/>
</dbReference>
<evidence type="ECO:0000256" key="4">
    <source>
        <dbReference type="ARBA" id="ARBA00023134"/>
    </source>
</evidence>
<keyword evidence="4" id="KW-0342">GTP-binding</keyword>
<comment type="caution">
    <text evidence="8">The sequence shown here is derived from an EMBL/GenBank/DDBJ whole genome shotgun (WGS) entry which is preliminary data.</text>
</comment>
<evidence type="ECO:0000313" key="9">
    <source>
        <dbReference type="Proteomes" id="UP000663889"/>
    </source>
</evidence>
<dbReference type="GO" id="GO:0003924">
    <property type="term" value="F:GTPase activity"/>
    <property type="evidence" value="ECO:0007669"/>
    <property type="project" value="InterPro"/>
</dbReference>
<evidence type="ECO:0000256" key="5">
    <source>
        <dbReference type="SAM" id="MobiDB-lite"/>
    </source>
</evidence>
<dbReference type="SUPFAM" id="SSF56815">
    <property type="entry name" value="Sec1/munc18-like (SM) proteins"/>
    <property type="match status" value="1"/>
</dbReference>
<dbReference type="GO" id="GO:0008017">
    <property type="term" value="F:microtubule binding"/>
    <property type="evidence" value="ECO:0007669"/>
    <property type="project" value="TreeGrafter"/>
</dbReference>
<evidence type="ECO:0000256" key="2">
    <source>
        <dbReference type="ARBA" id="ARBA00022741"/>
    </source>
</evidence>
<dbReference type="GO" id="GO:0031623">
    <property type="term" value="P:receptor internalization"/>
    <property type="evidence" value="ECO:0007669"/>
    <property type="project" value="TreeGrafter"/>
</dbReference>
<evidence type="ECO:0000256" key="1">
    <source>
        <dbReference type="ARBA" id="ARBA00011980"/>
    </source>
</evidence>
<dbReference type="PROSITE" id="PS51388">
    <property type="entry name" value="GED"/>
    <property type="match status" value="1"/>
</dbReference>
<keyword evidence="2" id="KW-0547">Nucleotide-binding</keyword>
<dbReference type="InterPro" id="IPR011993">
    <property type="entry name" value="PH-like_dom_sf"/>
</dbReference>
<dbReference type="GO" id="GO:0005886">
    <property type="term" value="C:plasma membrane"/>
    <property type="evidence" value="ECO:0007669"/>
    <property type="project" value="TreeGrafter"/>
</dbReference>
<evidence type="ECO:0000259" key="6">
    <source>
        <dbReference type="PROSITE" id="PS50003"/>
    </source>
</evidence>
<proteinExistence type="predicted"/>
<dbReference type="InterPro" id="IPR001849">
    <property type="entry name" value="PH_domain"/>
</dbReference>
<dbReference type="AlphaFoldDB" id="A0A815G7U7"/>
<feature type="domain" description="PH" evidence="6">
    <location>
        <begin position="548"/>
        <end position="653"/>
    </location>
</feature>
<dbReference type="SUPFAM" id="SSF50729">
    <property type="entry name" value="PH domain-like"/>
    <property type="match status" value="1"/>
</dbReference>
<dbReference type="SMART" id="SM00233">
    <property type="entry name" value="PH"/>
    <property type="match status" value="1"/>
</dbReference>
<keyword evidence="3" id="KW-0378">Hydrolase</keyword>
<dbReference type="CDD" id="cd01256">
    <property type="entry name" value="PH_dynamin"/>
    <property type="match status" value="1"/>
</dbReference>
<protein>
    <recommendedName>
        <fullName evidence="1">dynamin GTPase</fullName>
        <ecNumber evidence="1">3.6.5.5</ecNumber>
    </recommendedName>
</protein>
<feature type="region of interest" description="Disordered" evidence="5">
    <location>
        <begin position="906"/>
        <end position="997"/>
    </location>
</feature>
<dbReference type="EMBL" id="CAJNOU010002611">
    <property type="protein sequence ID" value="CAF1335619.1"/>
    <property type="molecule type" value="Genomic_DNA"/>
</dbReference>
<dbReference type="SMART" id="SM00302">
    <property type="entry name" value="GED"/>
    <property type="match status" value="1"/>
</dbReference>
<name>A0A815G7U7_9BILA</name>
<dbReference type="GO" id="GO:0005525">
    <property type="term" value="F:GTP binding"/>
    <property type="evidence" value="ECO:0007669"/>
    <property type="project" value="UniProtKB-KW"/>
</dbReference>
<dbReference type="EC" id="3.6.5.5" evidence="1"/>
<dbReference type="PANTHER" id="PTHR11566">
    <property type="entry name" value="DYNAMIN"/>
    <property type="match status" value="1"/>
</dbReference>
<dbReference type="Pfam" id="PF01031">
    <property type="entry name" value="Dynamin_M"/>
    <property type="match status" value="1"/>
</dbReference>
<gene>
    <name evidence="8" type="ORF">SEV965_LOCUS28068</name>
</gene>
<dbReference type="PANTHER" id="PTHR11566:SF212">
    <property type="entry name" value="DYNAMIN"/>
    <property type="match status" value="1"/>
</dbReference>
<dbReference type="Gene3D" id="1.20.120.1240">
    <property type="entry name" value="Dynamin, middle domain"/>
    <property type="match status" value="1"/>
</dbReference>
<dbReference type="InterPro" id="IPR000375">
    <property type="entry name" value="Dynamin_stalk"/>
</dbReference>
<reference evidence="8" key="1">
    <citation type="submission" date="2021-02" db="EMBL/GenBank/DDBJ databases">
        <authorList>
            <person name="Nowell W R."/>
        </authorList>
    </citation>
    <scope>NUCLEOTIDE SEQUENCE</scope>
</reference>
<feature type="compositionally biased region" description="Low complexity" evidence="5">
    <location>
        <begin position="910"/>
        <end position="925"/>
    </location>
</feature>
<feature type="domain" description="GED" evidence="7">
    <location>
        <begin position="681"/>
        <end position="772"/>
    </location>
</feature>
<feature type="compositionally biased region" description="Low complexity" evidence="5">
    <location>
        <begin position="879"/>
        <end position="893"/>
    </location>
</feature>
<evidence type="ECO:0000313" key="8">
    <source>
        <dbReference type="EMBL" id="CAF1335619.1"/>
    </source>
</evidence>
<dbReference type="InterPro" id="IPR003130">
    <property type="entry name" value="GED"/>
</dbReference>
<dbReference type="GO" id="GO:0005874">
    <property type="term" value="C:microtubule"/>
    <property type="evidence" value="ECO:0007669"/>
    <property type="project" value="TreeGrafter"/>
</dbReference>